<accession>A0A3G8GZ96</accession>
<evidence type="ECO:0000313" key="1">
    <source>
        <dbReference type="EMBL" id="AZG12622.1"/>
    </source>
</evidence>
<dbReference type="OrthoDB" id="9133064at2"/>
<evidence type="ECO:0000313" key="2">
    <source>
        <dbReference type="Proteomes" id="UP000270411"/>
    </source>
</evidence>
<organism evidence="1 2">
    <name type="scientific">Cupriavidus pauculus</name>
    <dbReference type="NCBI Taxonomy" id="82633"/>
    <lineage>
        <taxon>Bacteria</taxon>
        <taxon>Pseudomonadati</taxon>
        <taxon>Pseudomonadota</taxon>
        <taxon>Betaproteobacteria</taxon>
        <taxon>Burkholderiales</taxon>
        <taxon>Burkholderiaceae</taxon>
        <taxon>Cupriavidus</taxon>
    </lineage>
</organism>
<dbReference type="Proteomes" id="UP000270411">
    <property type="component" value="Chromosome 1"/>
</dbReference>
<dbReference type="AlphaFoldDB" id="A0A3G8GZ96"/>
<dbReference type="KEGG" id="cpau:EHF44_03765"/>
<gene>
    <name evidence="1" type="ORF">EHF44_03765</name>
</gene>
<protein>
    <recommendedName>
        <fullName evidence="3">Cthe-2314-like HEPN domain-containing protein</fullName>
    </recommendedName>
</protein>
<sequence>MPAPAEATVLPSAREQLHLALGIWMRELDAYPGWKAWRKGRLAITLYDEHIPRTGDPNRPSEFVFSPEIDRQHDLVTQYFGIEQAVFALRDCEYYFRRFPFRGLPVHKHTHLTYMCEMFFNRFYELKERIKRYLNALAKLAPKHRIEIGPFIKRFEKEFDQELRERNGVHHHGRFEDLAIDRIFVSHAVAEQHDAWAMESERYYRQAVREWAERVRRRSAKAE</sequence>
<proteinExistence type="predicted"/>
<reference evidence="2" key="1">
    <citation type="submission" date="2018-11" db="EMBL/GenBank/DDBJ databases">
        <title>FDA dAtabase for Regulatory Grade micrObial Sequences (FDA-ARGOS): Supporting development and validation of Infectious Disease Dx tests.</title>
        <authorList>
            <person name="Goldberg B."/>
            <person name="Campos J."/>
            <person name="Tallon L."/>
            <person name="Sadzewicz L."/>
            <person name="Zhao X."/>
            <person name="Vavikolanu K."/>
            <person name="Mehta A."/>
            <person name="Aluvathingal J."/>
            <person name="Nadendla S."/>
            <person name="Geyer C."/>
            <person name="Nandy P."/>
            <person name="Yan Y."/>
            <person name="Sichtig H."/>
        </authorList>
    </citation>
    <scope>NUCLEOTIDE SEQUENCE [LARGE SCALE GENOMIC DNA]</scope>
    <source>
        <strain evidence="2">FDAARGOS_614</strain>
    </source>
</reference>
<evidence type="ECO:0008006" key="3">
    <source>
        <dbReference type="Google" id="ProtNLM"/>
    </source>
</evidence>
<name>A0A3G8GZ96_9BURK</name>
<dbReference type="EMBL" id="CP033969">
    <property type="protein sequence ID" value="AZG12622.1"/>
    <property type="molecule type" value="Genomic_DNA"/>
</dbReference>
<dbReference type="RefSeq" id="WP_124682513.1">
    <property type="nucleotide sequence ID" value="NZ_CP033969.1"/>
</dbReference>